<evidence type="ECO:0000256" key="11">
    <source>
        <dbReference type="RuleBase" id="RU000454"/>
    </source>
</evidence>
<proteinExistence type="inferred from homology"/>
<dbReference type="Proteomes" id="UP000596902">
    <property type="component" value="Unassembled WGS sequence"/>
</dbReference>
<dbReference type="FunFam" id="2.40.70.10:FF:000024">
    <property type="entry name" value="Endothiapepsin"/>
    <property type="match status" value="1"/>
</dbReference>
<keyword evidence="7 11" id="KW-0378">Hydrolase</keyword>
<dbReference type="InterPro" id="IPR008493">
    <property type="entry name" value="Hikeshi-like_N"/>
</dbReference>
<dbReference type="InterPro" id="IPR048364">
    <property type="entry name" value="Hikeshi-like_C"/>
</dbReference>
<evidence type="ECO:0000313" key="15">
    <source>
        <dbReference type="EMBL" id="KAF7671714.1"/>
    </source>
</evidence>
<evidence type="ECO:0000256" key="3">
    <source>
        <dbReference type="ARBA" id="ARBA00022525"/>
    </source>
</evidence>
<dbReference type="InterPro" id="IPR034163">
    <property type="entry name" value="Aspergillopepsin-like_cat_dom"/>
</dbReference>
<dbReference type="InterPro" id="IPR001969">
    <property type="entry name" value="Aspartic_peptidase_AS"/>
</dbReference>
<sequence>MFSLRFLFFVTLLAAVVLAVPAPARKRGLQKRSFKVPRQINRAHPTGPNGAAAMRKVFRKYNFKVKEDFMVKEGFISFTKQSQNVTAAAAAATGGNTTGTVAANPEENAALFLSPVDVGGQTLNLDFDSGSSDLWMFSTELDPQLIGQHTAFDASKSTTFKATAGSQWKISYGDGSGAAGVVGTDTVTIGGVKVEGQTVELANQVSQSFVQDTNTDGLVGLAFSSLNTVNDGTKKTPAKTFFDNVMPNLDMPVFTADLDPDGTGVYEFGKIDATKFEGEMAWIPVKADTGFWQFGSTKFAVGDQLFENPQGSDAIADTGTSLLLVDQQVAEAYYSQVQGAQLNAQVGGFIYPCGATLPDMSVAIGDSYMAKIPGSQITFATVDAANTTCFGGVQGNQGAGLQIYGDTMFKAQLVAFNGGNQSLGFGQKPVPNIATMQEQELSILEWARRQGACIDYETELLHIGRLQVPASDDFYQHLHDPSDATITTALSTLIKERLTLDKEAASLLKAVHSLQEVDATGLSAITSRTSIRDVKQELPVLQSDHELDLLNFGSVAVPDFKNLQIPSEITVEQNDEGFTWPTKYFSYPAQCDAQVKAEKLAVTKEVLEYLQEATRDAYVPEDGEKIEAESTIRKQKPTIRPVTPPLLPLSPPMMPYIPSSPANRLPLASDSSGSVTAEAQALHDQIMAADSLLPEGSDGSDSMLLDISHTAALSPLEVSTLPILKRRAEDLKVEGPLTPPLFSTSPTKKLKSVSFADTLHEYSSYVPWGQDVMTGEGKSSVESDQFLKEIEDLAEEARKNVESEKLSGADTIVRVDVPDADFSLPVAPWDEYSQRSGKHGPDDTELQAQMRFMLRIKHEDLKSASSWHGLSVPERELKWGFLNTNVFAPSLEQKLHGESEMTKIIAEVENGNIATSSTQVWKREGLRILDEDEDEEELDLNGDEERQNMEALIRKRKLEMEEEMEEKHRNRTSSQQAVRPQIQPPGGLQQSHQFGGRGAAQNSRTRSKQMDHASKGLQGSMDASGDLMFGGFSASTALHKFMKTRGESVELVKINRTGAPGLRDHAQSNACNLPVQSRRSASLRPAVQGQQAHTVKLLPPTVPSNLAPCSFVVSSSLLQQRGVLKYIEHLYPKAEMVYRDYTLPHSIAGEAEIILSPSTGLIFTTLQEVKQRALPGQPERSLVKERVATLQLRYERLVVLVSEGLSREMEELGSSRPDDPRDAEALKSFEQFASKVEGDVVVRYVRGGETALAGSTVVEMANYGLPHGSVDIGDIKPMAQETSWEVFLRRAGLNPFAAQAIVAWLQKPLNVPVAPTPPVRSVSAIGLPRFILMSEEDRVRSFQALMGGSRLLITASKLLDQAWVSAAHGFRIRAVSDASNMSSVGVIISGRPVVTEPSSVISPTQFAFQIPSQPSFSHIVVFLLPGVTLPDGTAAAVYAQLPGTTDFKLLGAIANEKPSAIFKVNAKAGGPAGGGLGDSDDAMVDEGVSMDASNGSTAPLALGIAVEPAQQVAAALAEKKAQDAAASATSNMGQGNELVLRGQRSVETKVLAQRIIKNCYDFLTSWGTGDTVPLKAFQAWWTKFEGKIERDPGFLERSDGG</sequence>
<keyword evidence="5 13" id="KW-0732">Signal</keyword>
<keyword evidence="3" id="KW-0964">Secreted</keyword>
<evidence type="ECO:0000256" key="5">
    <source>
        <dbReference type="ARBA" id="ARBA00022729"/>
    </source>
</evidence>
<dbReference type="GO" id="GO:0006508">
    <property type="term" value="P:proteolysis"/>
    <property type="evidence" value="ECO:0007669"/>
    <property type="project" value="UniProtKB-KW"/>
</dbReference>
<reference evidence="15" key="2">
    <citation type="submission" date="2020-08" db="EMBL/GenBank/DDBJ databases">
        <title>Draft Genome Sequence of Cumin Blight Pathogen Alternaria burnsii.</title>
        <authorList>
            <person name="Feng Z."/>
        </authorList>
    </citation>
    <scope>NUCLEOTIDE SEQUENCE</scope>
    <source>
        <strain evidence="15">CBS107.38</strain>
    </source>
</reference>
<comment type="subcellular location">
    <subcellularLocation>
        <location evidence="1">Secreted</location>
    </subcellularLocation>
</comment>
<evidence type="ECO:0000259" key="14">
    <source>
        <dbReference type="PROSITE" id="PS51767"/>
    </source>
</evidence>
<dbReference type="PANTHER" id="PTHR47966">
    <property type="entry name" value="BETA-SITE APP-CLEAVING ENZYME, ISOFORM A-RELATED"/>
    <property type="match status" value="1"/>
</dbReference>
<dbReference type="CDD" id="cd06097">
    <property type="entry name" value="Aspergillopepsin_like"/>
    <property type="match status" value="1"/>
</dbReference>
<dbReference type="PANTHER" id="PTHR47966:SF23">
    <property type="entry name" value="ASPARTIC ENDOPEPTIDASE, PUTATIVE (AFU_ORTHOLOGUE AFUA_2G15950)-RELATED"/>
    <property type="match status" value="1"/>
</dbReference>
<dbReference type="GeneID" id="62208461"/>
<comment type="function">
    <text evidence="10">Secreted aspartic endopeptidase that allows assimilation of proteinaceous substrates. The scissile peptide bond is attacked by a nucleophilic water molecule activated by two aspartic residues in the active site. Shows a broad primary substrate specificity. Favors hydrophobic residues at the P1 and P1' positions.</text>
</comment>
<dbReference type="PRINTS" id="PR00792">
    <property type="entry name" value="PEPSIN"/>
</dbReference>
<evidence type="ECO:0000256" key="9">
    <source>
        <dbReference type="ARBA" id="ARBA00023180"/>
    </source>
</evidence>
<dbReference type="InterPro" id="IPR033121">
    <property type="entry name" value="PEPTIDASE_A1"/>
</dbReference>
<dbReference type="SUPFAM" id="SSF50630">
    <property type="entry name" value="Acid proteases"/>
    <property type="match status" value="1"/>
</dbReference>
<keyword evidence="8" id="KW-0865">Zymogen</keyword>
<reference evidence="15" key="1">
    <citation type="submission" date="2020-01" db="EMBL/GenBank/DDBJ databases">
        <authorList>
            <person name="Feng Z.H.Z."/>
        </authorList>
    </citation>
    <scope>NUCLEOTIDE SEQUENCE</scope>
    <source>
        <strain evidence="15">CBS107.38</strain>
    </source>
</reference>
<feature type="region of interest" description="Disordered" evidence="12">
    <location>
        <begin position="961"/>
        <end position="1022"/>
    </location>
</feature>
<gene>
    <name evidence="15" type="ORF">GT037_010236</name>
</gene>
<evidence type="ECO:0000256" key="6">
    <source>
        <dbReference type="ARBA" id="ARBA00022750"/>
    </source>
</evidence>
<dbReference type="FunFam" id="2.40.70.10:FF:000026">
    <property type="entry name" value="Endothiapepsin"/>
    <property type="match status" value="1"/>
</dbReference>
<dbReference type="Pfam" id="PF23395">
    <property type="entry name" value="SAM_6"/>
    <property type="match status" value="1"/>
</dbReference>
<dbReference type="InterPro" id="IPR057559">
    <property type="entry name" value="SAM_6"/>
</dbReference>
<evidence type="ECO:0000256" key="8">
    <source>
        <dbReference type="ARBA" id="ARBA00023145"/>
    </source>
</evidence>
<dbReference type="GO" id="GO:0005576">
    <property type="term" value="C:extracellular region"/>
    <property type="evidence" value="ECO:0007669"/>
    <property type="project" value="UniProtKB-SubCell"/>
</dbReference>
<dbReference type="Pfam" id="PF00026">
    <property type="entry name" value="Asp"/>
    <property type="match status" value="1"/>
</dbReference>
<evidence type="ECO:0000256" key="4">
    <source>
        <dbReference type="ARBA" id="ARBA00022670"/>
    </source>
</evidence>
<keyword evidence="16" id="KW-1185">Reference proteome</keyword>
<dbReference type="InterPro" id="IPR055528">
    <property type="entry name" value="DUF7102"/>
</dbReference>
<dbReference type="InterPro" id="IPR021109">
    <property type="entry name" value="Peptidase_aspartic_dom_sf"/>
</dbReference>
<evidence type="ECO:0000313" key="16">
    <source>
        <dbReference type="Proteomes" id="UP000596902"/>
    </source>
</evidence>
<evidence type="ECO:0000256" key="13">
    <source>
        <dbReference type="SAM" id="SignalP"/>
    </source>
</evidence>
<dbReference type="RefSeq" id="XP_038782079.1">
    <property type="nucleotide sequence ID" value="XM_038935283.1"/>
</dbReference>
<comment type="similarity">
    <text evidence="2 11">Belongs to the peptidase A1 family.</text>
</comment>
<dbReference type="Gene3D" id="2.40.70.10">
    <property type="entry name" value="Acid Proteases"/>
    <property type="match status" value="2"/>
</dbReference>
<feature type="signal peptide" evidence="13">
    <location>
        <begin position="1"/>
        <end position="19"/>
    </location>
</feature>
<feature type="domain" description="Peptidase A1" evidence="14">
    <location>
        <begin position="112"/>
        <end position="426"/>
    </location>
</feature>
<dbReference type="EMBL" id="JAAABM010000020">
    <property type="protein sequence ID" value="KAF7671714.1"/>
    <property type="molecule type" value="Genomic_DNA"/>
</dbReference>
<dbReference type="GO" id="GO:0004190">
    <property type="term" value="F:aspartic-type endopeptidase activity"/>
    <property type="evidence" value="ECO:0007669"/>
    <property type="project" value="UniProtKB-KW"/>
</dbReference>
<accession>A0A8H7AUB7</accession>
<evidence type="ECO:0000256" key="2">
    <source>
        <dbReference type="ARBA" id="ARBA00007447"/>
    </source>
</evidence>
<comment type="caution">
    <text evidence="15">The sequence shown here is derived from an EMBL/GenBank/DDBJ whole genome shotgun (WGS) entry which is preliminary data.</text>
</comment>
<dbReference type="PROSITE" id="PS51767">
    <property type="entry name" value="PEPTIDASE_A1"/>
    <property type="match status" value="1"/>
</dbReference>
<dbReference type="PROSITE" id="PS00141">
    <property type="entry name" value="ASP_PROTEASE"/>
    <property type="match status" value="1"/>
</dbReference>
<dbReference type="InterPro" id="IPR001461">
    <property type="entry name" value="Aspartic_peptidase_A1"/>
</dbReference>
<keyword evidence="6 11" id="KW-0064">Aspartyl protease</keyword>
<keyword evidence="9" id="KW-0325">Glycoprotein</keyword>
<keyword evidence="4 11" id="KW-0645">Protease</keyword>
<evidence type="ECO:0000256" key="7">
    <source>
        <dbReference type="ARBA" id="ARBA00022801"/>
    </source>
</evidence>
<organism evidence="15 16">
    <name type="scientific">Alternaria burnsii</name>
    <dbReference type="NCBI Taxonomy" id="1187904"/>
    <lineage>
        <taxon>Eukaryota</taxon>
        <taxon>Fungi</taxon>
        <taxon>Dikarya</taxon>
        <taxon>Ascomycota</taxon>
        <taxon>Pezizomycotina</taxon>
        <taxon>Dothideomycetes</taxon>
        <taxon>Pleosporomycetidae</taxon>
        <taxon>Pleosporales</taxon>
        <taxon>Pleosporineae</taxon>
        <taxon>Pleosporaceae</taxon>
        <taxon>Alternaria</taxon>
        <taxon>Alternaria sect. Alternaria</taxon>
    </lineage>
</organism>
<protein>
    <recommendedName>
        <fullName evidence="14">Peptidase A1 domain-containing protein</fullName>
    </recommendedName>
</protein>
<feature type="chain" id="PRO_5034023616" description="Peptidase A1 domain-containing protein" evidence="13">
    <location>
        <begin position="20"/>
        <end position="1601"/>
    </location>
</feature>
<dbReference type="Pfam" id="PF21057">
    <property type="entry name" value="Hikeshi-like_C"/>
    <property type="match status" value="1"/>
</dbReference>
<evidence type="ECO:0000256" key="12">
    <source>
        <dbReference type="SAM" id="MobiDB-lite"/>
    </source>
</evidence>
<evidence type="ECO:0000256" key="10">
    <source>
        <dbReference type="ARBA" id="ARBA00055396"/>
    </source>
</evidence>
<name>A0A8H7AUB7_9PLEO</name>
<dbReference type="Pfam" id="PF05603">
    <property type="entry name" value="Hikeshi-like_N"/>
    <property type="match status" value="1"/>
</dbReference>
<dbReference type="Pfam" id="PF23394">
    <property type="entry name" value="DUF7102"/>
    <property type="match status" value="1"/>
</dbReference>
<evidence type="ECO:0000256" key="1">
    <source>
        <dbReference type="ARBA" id="ARBA00004613"/>
    </source>
</evidence>